<name>A0A0G0H2V4_9BACT</name>
<evidence type="ECO:0000256" key="7">
    <source>
        <dbReference type="PIRNR" id="PIRNR000077"/>
    </source>
</evidence>
<feature type="active site" description="Nucleophile" evidence="8">
    <location>
        <position position="36"/>
    </location>
</feature>
<feature type="site" description="Deprotonates C-terminal active site Cys" evidence="8">
    <location>
        <position position="27"/>
    </location>
</feature>
<sequence length="110" mass="12119">MAEGIVELTTSTWDKEVLQGQGVVMVDFWAVWCGPCKMIAPTVEELAKEYAGKIKVAKLNTDENPDIASRYKIMGIPTIMFFKNGERVDQVVGAVPKTQLKSKIDSLLSA</sequence>
<dbReference type="STRING" id="1618481.US54_C0065G0002"/>
<dbReference type="PIRSF" id="PIRSF000077">
    <property type="entry name" value="Thioredoxin"/>
    <property type="match status" value="1"/>
</dbReference>
<feature type="active site" description="Nucleophile" evidence="8">
    <location>
        <position position="33"/>
    </location>
</feature>
<dbReference type="Pfam" id="PF00085">
    <property type="entry name" value="Thioredoxin"/>
    <property type="match status" value="1"/>
</dbReference>
<keyword evidence="5 9" id="KW-0676">Redox-active center</keyword>
<dbReference type="PRINTS" id="PR00421">
    <property type="entry name" value="THIOREDOXIN"/>
</dbReference>
<comment type="caution">
    <text evidence="11">The sequence shown here is derived from an EMBL/GenBank/DDBJ whole genome shotgun (WGS) entry which is preliminary data.</text>
</comment>
<protein>
    <recommendedName>
        <fullName evidence="6 7">Thioredoxin</fullName>
    </recommendedName>
</protein>
<organism evidence="11 12">
    <name type="scientific">Candidatus Roizmanbacteria bacterium GW2011_GWA2_37_7</name>
    <dbReference type="NCBI Taxonomy" id="1618481"/>
    <lineage>
        <taxon>Bacteria</taxon>
        <taxon>Candidatus Roizmaniibacteriota</taxon>
    </lineage>
</organism>
<dbReference type="AlphaFoldDB" id="A0A0G0H2V4"/>
<dbReference type="PATRIC" id="fig|1618481.3.peg.989"/>
<evidence type="ECO:0000256" key="6">
    <source>
        <dbReference type="NCBIfam" id="TIGR01068"/>
    </source>
</evidence>
<reference evidence="11 12" key="1">
    <citation type="journal article" date="2015" name="Nature">
        <title>rRNA introns, odd ribosomes, and small enigmatic genomes across a large radiation of phyla.</title>
        <authorList>
            <person name="Brown C.T."/>
            <person name="Hug L.A."/>
            <person name="Thomas B.C."/>
            <person name="Sharon I."/>
            <person name="Castelle C.J."/>
            <person name="Singh A."/>
            <person name="Wilkins M.J."/>
            <person name="Williams K.H."/>
            <person name="Banfield J.F."/>
        </authorList>
    </citation>
    <scope>NUCLEOTIDE SEQUENCE [LARGE SCALE GENOMIC DNA]</scope>
</reference>
<feature type="site" description="Contributes to redox potential value" evidence="8">
    <location>
        <position position="34"/>
    </location>
</feature>
<keyword evidence="4 9" id="KW-1015">Disulfide bond</keyword>
<keyword evidence="3" id="KW-0249">Electron transport</keyword>
<evidence type="ECO:0000256" key="3">
    <source>
        <dbReference type="ARBA" id="ARBA00022982"/>
    </source>
</evidence>
<comment type="similarity">
    <text evidence="1 7">Belongs to the thioredoxin family.</text>
</comment>
<feature type="disulfide bond" description="Redox-active" evidence="9">
    <location>
        <begin position="33"/>
        <end position="36"/>
    </location>
</feature>
<evidence type="ECO:0000256" key="8">
    <source>
        <dbReference type="PIRSR" id="PIRSR000077-1"/>
    </source>
</evidence>
<dbReference type="Gene3D" id="3.40.30.10">
    <property type="entry name" value="Glutaredoxin"/>
    <property type="match status" value="1"/>
</dbReference>
<dbReference type="PROSITE" id="PS51352">
    <property type="entry name" value="THIOREDOXIN_2"/>
    <property type="match status" value="1"/>
</dbReference>
<dbReference type="InterPro" id="IPR036249">
    <property type="entry name" value="Thioredoxin-like_sf"/>
</dbReference>
<evidence type="ECO:0000313" key="11">
    <source>
        <dbReference type="EMBL" id="KKQ36497.1"/>
    </source>
</evidence>
<evidence type="ECO:0000259" key="10">
    <source>
        <dbReference type="PROSITE" id="PS51352"/>
    </source>
</evidence>
<dbReference type="NCBIfam" id="TIGR01068">
    <property type="entry name" value="thioredoxin"/>
    <property type="match status" value="1"/>
</dbReference>
<dbReference type="PROSITE" id="PS00194">
    <property type="entry name" value="THIOREDOXIN_1"/>
    <property type="match status" value="1"/>
</dbReference>
<dbReference type="GO" id="GO:0045454">
    <property type="term" value="P:cell redox homeostasis"/>
    <property type="evidence" value="ECO:0007669"/>
    <property type="project" value="TreeGrafter"/>
</dbReference>
<dbReference type="PANTHER" id="PTHR45663:SF11">
    <property type="entry name" value="GEO12009P1"/>
    <property type="match status" value="1"/>
</dbReference>
<dbReference type="SUPFAM" id="SSF52833">
    <property type="entry name" value="Thioredoxin-like"/>
    <property type="match status" value="1"/>
</dbReference>
<evidence type="ECO:0000256" key="1">
    <source>
        <dbReference type="ARBA" id="ARBA00008987"/>
    </source>
</evidence>
<dbReference type="InterPro" id="IPR017937">
    <property type="entry name" value="Thioredoxin_CS"/>
</dbReference>
<evidence type="ECO:0000313" key="12">
    <source>
        <dbReference type="Proteomes" id="UP000034471"/>
    </source>
</evidence>
<dbReference type="PANTHER" id="PTHR45663">
    <property type="entry name" value="GEO12009P1"/>
    <property type="match status" value="1"/>
</dbReference>
<keyword evidence="2" id="KW-0813">Transport</keyword>
<evidence type="ECO:0000256" key="5">
    <source>
        <dbReference type="ARBA" id="ARBA00023284"/>
    </source>
</evidence>
<feature type="site" description="Contributes to redox potential value" evidence="8">
    <location>
        <position position="35"/>
    </location>
</feature>
<dbReference type="EMBL" id="LBTJ01000065">
    <property type="protein sequence ID" value="KKQ36497.1"/>
    <property type="molecule type" value="Genomic_DNA"/>
</dbReference>
<dbReference type="GO" id="GO:0015035">
    <property type="term" value="F:protein-disulfide reductase activity"/>
    <property type="evidence" value="ECO:0007669"/>
    <property type="project" value="UniProtKB-UniRule"/>
</dbReference>
<dbReference type="FunFam" id="3.40.30.10:FF:000001">
    <property type="entry name" value="Thioredoxin"/>
    <property type="match status" value="1"/>
</dbReference>
<gene>
    <name evidence="11" type="ORF">US54_C0065G0002</name>
</gene>
<dbReference type="InterPro" id="IPR013766">
    <property type="entry name" value="Thioredoxin_domain"/>
</dbReference>
<feature type="domain" description="Thioredoxin" evidence="10">
    <location>
        <begin position="1"/>
        <end position="109"/>
    </location>
</feature>
<evidence type="ECO:0000256" key="2">
    <source>
        <dbReference type="ARBA" id="ARBA00022448"/>
    </source>
</evidence>
<evidence type="ECO:0000256" key="9">
    <source>
        <dbReference type="PIRSR" id="PIRSR000077-4"/>
    </source>
</evidence>
<evidence type="ECO:0000256" key="4">
    <source>
        <dbReference type="ARBA" id="ARBA00023157"/>
    </source>
</evidence>
<dbReference type="GO" id="GO:0005829">
    <property type="term" value="C:cytosol"/>
    <property type="evidence" value="ECO:0007669"/>
    <property type="project" value="TreeGrafter"/>
</dbReference>
<dbReference type="InterPro" id="IPR005746">
    <property type="entry name" value="Thioredoxin"/>
</dbReference>
<dbReference type="Proteomes" id="UP000034471">
    <property type="component" value="Unassembled WGS sequence"/>
</dbReference>
<proteinExistence type="inferred from homology"/>
<dbReference type="CDD" id="cd02947">
    <property type="entry name" value="TRX_family"/>
    <property type="match status" value="1"/>
</dbReference>
<accession>A0A0G0H2V4</accession>